<comment type="similarity">
    <text evidence="1 2">Belongs to the TUB family.</text>
</comment>
<evidence type="ECO:0000256" key="1">
    <source>
        <dbReference type="ARBA" id="ARBA00007129"/>
    </source>
</evidence>
<accession>A0ABM1AQV5</accession>
<evidence type="ECO:0000256" key="2">
    <source>
        <dbReference type="RuleBase" id="RU361125"/>
    </source>
</evidence>
<organism evidence="5 6">
    <name type="scientific">Microtus ochrogaster</name>
    <name type="common">Prairie vole</name>
    <dbReference type="NCBI Taxonomy" id="79684"/>
    <lineage>
        <taxon>Eukaryota</taxon>
        <taxon>Metazoa</taxon>
        <taxon>Chordata</taxon>
        <taxon>Craniata</taxon>
        <taxon>Vertebrata</taxon>
        <taxon>Euteleostomi</taxon>
        <taxon>Mammalia</taxon>
        <taxon>Eutheria</taxon>
        <taxon>Euarchontoglires</taxon>
        <taxon>Glires</taxon>
        <taxon>Rodentia</taxon>
        <taxon>Myomorpha</taxon>
        <taxon>Muroidea</taxon>
        <taxon>Cricetidae</taxon>
        <taxon>Arvicolinae</taxon>
        <taxon>Microtus</taxon>
    </lineage>
</organism>
<gene>
    <name evidence="6" type="primary">Tulp1</name>
</gene>
<dbReference type="GeneID" id="102001203"/>
<sequence length="480" mass="53747">MPLQEETLREVWASDSGHEEDWLSPEPQQRPKQRPTQGQKLRKKKSETPESQGSKPRKAGVEDLEEDSDDDDEEDEEEGEKEKSSLSPRRPPKGREKKAKALDPRGDLGSPEAPRKPSHTKKKEAGEGTKLKKAKKKGAGEADKDPSRSPAALRKKTPAAMFLVGEGGPAEKDVKKKGSEEEKKEEGEEEEEESSAMKNSNQKGRAKAKGRKKAREDRASSPPLEVGEPREFVLQPAPQGRAVRCRLTRDKKGMDRGMYPSYFLHLDTEKKVFLLASRKRKRSKTANYLISRDPTNLSRGGEDFIGKLRSNLLGNRFTVFDNGQNPQRGSGVDVGSLRQELAAVIYETNVLGFRGPRRMTVIIPGMNSDNERVPIRPRNASDGLLVRWQNKTLESLIELHNKPPIWNEDSGSYTLNFQGRVTQASVKNFQIVHADDPDYIVLQFGRVAEDAFTLDYRYPLCALQAFAIALSSFDGKLACE</sequence>
<feature type="compositionally biased region" description="Basic residues" evidence="3">
    <location>
        <begin position="204"/>
        <end position="213"/>
    </location>
</feature>
<keyword evidence="5" id="KW-1185">Reference proteome</keyword>
<dbReference type="Gene3D" id="3.20.90.10">
    <property type="entry name" value="Tubby Protein, Chain A"/>
    <property type="match status" value="1"/>
</dbReference>
<dbReference type="PROSITE" id="PS01200">
    <property type="entry name" value="TUB_1"/>
    <property type="match status" value="1"/>
</dbReference>
<evidence type="ECO:0000313" key="5">
    <source>
        <dbReference type="Proteomes" id="UP000694915"/>
    </source>
</evidence>
<proteinExistence type="inferred from homology"/>
<evidence type="ECO:0000259" key="4">
    <source>
        <dbReference type="Pfam" id="PF01167"/>
    </source>
</evidence>
<evidence type="ECO:0000256" key="3">
    <source>
        <dbReference type="SAM" id="MobiDB-lite"/>
    </source>
</evidence>
<evidence type="ECO:0000313" key="6">
    <source>
        <dbReference type="RefSeq" id="XP_013206609.1"/>
    </source>
</evidence>
<feature type="domain" description="Tubby C-terminal" evidence="4">
    <location>
        <begin position="234"/>
        <end position="474"/>
    </location>
</feature>
<name>A0ABM1AQV5_MICOH</name>
<dbReference type="InterPro" id="IPR025659">
    <property type="entry name" value="Tubby-like_C"/>
</dbReference>
<dbReference type="PANTHER" id="PTHR16517">
    <property type="entry name" value="TUBBY-RELATED"/>
    <property type="match status" value="1"/>
</dbReference>
<feature type="compositionally biased region" description="Basic and acidic residues" evidence="3">
    <location>
        <begin position="169"/>
        <end position="186"/>
    </location>
</feature>
<dbReference type="Pfam" id="PF01167">
    <property type="entry name" value="Tub"/>
    <property type="match status" value="1"/>
</dbReference>
<dbReference type="RefSeq" id="XP_013206609.1">
    <property type="nucleotide sequence ID" value="XM_013351155.1"/>
</dbReference>
<feature type="compositionally biased region" description="Acidic residues" evidence="3">
    <location>
        <begin position="62"/>
        <end position="79"/>
    </location>
</feature>
<feature type="region of interest" description="Disordered" evidence="3">
    <location>
        <begin position="1"/>
        <end position="228"/>
    </location>
</feature>
<dbReference type="PRINTS" id="PR01573">
    <property type="entry name" value="SUPERTUBBY"/>
</dbReference>
<protein>
    <recommendedName>
        <fullName evidence="2">Tubby-like protein</fullName>
    </recommendedName>
</protein>
<dbReference type="SUPFAM" id="SSF54518">
    <property type="entry name" value="Tubby C-terminal domain-like"/>
    <property type="match status" value="1"/>
</dbReference>
<dbReference type="InterPro" id="IPR000007">
    <property type="entry name" value="Tubby_C"/>
</dbReference>
<dbReference type="InterPro" id="IPR018066">
    <property type="entry name" value="Tubby_C_CS"/>
</dbReference>
<reference evidence="6" key="1">
    <citation type="submission" date="2025-08" db="UniProtKB">
        <authorList>
            <consortium name="RefSeq"/>
        </authorList>
    </citation>
    <scope>IDENTIFICATION</scope>
</reference>
<feature type="compositionally biased region" description="Basic and acidic residues" evidence="3">
    <location>
        <begin position="138"/>
        <end position="147"/>
    </location>
</feature>
<dbReference type="PANTHER" id="PTHR16517:SF12">
    <property type="entry name" value="TUBBY-RELATED PROTEIN 1"/>
    <property type="match status" value="1"/>
</dbReference>
<dbReference type="Proteomes" id="UP000694915">
    <property type="component" value="Linkage group LG2"/>
</dbReference>
<dbReference type="PROSITE" id="PS01201">
    <property type="entry name" value="TUB_2"/>
    <property type="match status" value="1"/>
</dbReference>